<reference evidence="3 4" key="1">
    <citation type="submission" date="2016-10" db="EMBL/GenBank/DDBJ databases">
        <authorList>
            <person name="de Groot N.N."/>
        </authorList>
    </citation>
    <scope>NUCLEOTIDE SEQUENCE [LARGE SCALE GENOMIC DNA]</scope>
    <source>
        <strain evidence="3 4">DSM 6793</strain>
    </source>
</reference>
<dbReference type="PANTHER" id="PTHR23028:SF134">
    <property type="entry name" value="PUTATIVE (AFU_ORTHOLOGUE AFUA_4G08520)-RELATED"/>
    <property type="match status" value="1"/>
</dbReference>
<keyword evidence="1" id="KW-1133">Transmembrane helix</keyword>
<dbReference type="Pfam" id="PF01757">
    <property type="entry name" value="Acyl_transf_3"/>
    <property type="match status" value="1"/>
</dbReference>
<gene>
    <name evidence="3" type="ORF">SAMN05421780_103103</name>
</gene>
<dbReference type="Proteomes" id="UP000199514">
    <property type="component" value="Unassembled WGS sequence"/>
</dbReference>
<feature type="transmembrane region" description="Helical" evidence="1">
    <location>
        <begin position="180"/>
        <end position="197"/>
    </location>
</feature>
<name>A0A1I1GUK7_9BACT</name>
<evidence type="ECO:0000256" key="1">
    <source>
        <dbReference type="SAM" id="Phobius"/>
    </source>
</evidence>
<feature type="transmembrane region" description="Helical" evidence="1">
    <location>
        <begin position="273"/>
        <end position="290"/>
    </location>
</feature>
<dbReference type="OrthoDB" id="9796461at2"/>
<keyword evidence="3" id="KW-0808">Transferase</keyword>
<feature type="transmembrane region" description="Helical" evidence="1">
    <location>
        <begin position="50"/>
        <end position="69"/>
    </location>
</feature>
<feature type="transmembrane region" description="Helical" evidence="1">
    <location>
        <begin position="115"/>
        <end position="135"/>
    </location>
</feature>
<keyword evidence="3" id="KW-0378">Hydrolase</keyword>
<keyword evidence="1" id="KW-0812">Transmembrane</keyword>
<dbReference type="InterPro" id="IPR050879">
    <property type="entry name" value="Acyltransferase_3"/>
</dbReference>
<dbReference type="InterPro" id="IPR002656">
    <property type="entry name" value="Acyl_transf_3_dom"/>
</dbReference>
<dbReference type="STRING" id="927664.SAMN05421780_103103"/>
<protein>
    <submittedName>
        <fullName evidence="3">Peptidoglycan/LPS O-acetylase OafA/YrhL, contains acyltransferase and SGNH-hydrolase domains</fullName>
    </submittedName>
</protein>
<feature type="transmembrane region" description="Helical" evidence="1">
    <location>
        <begin position="341"/>
        <end position="360"/>
    </location>
</feature>
<feature type="transmembrane region" description="Helical" evidence="1">
    <location>
        <begin position="311"/>
        <end position="329"/>
    </location>
</feature>
<feature type="transmembrane region" description="Helical" evidence="1">
    <location>
        <begin position="89"/>
        <end position="108"/>
    </location>
</feature>
<keyword evidence="1" id="KW-0472">Membrane</keyword>
<feature type="transmembrane region" description="Helical" evidence="1">
    <location>
        <begin position="213"/>
        <end position="232"/>
    </location>
</feature>
<dbReference type="AlphaFoldDB" id="A0A1I1GUK7"/>
<dbReference type="EMBL" id="FOLE01000003">
    <property type="protein sequence ID" value="SFC15519.1"/>
    <property type="molecule type" value="Genomic_DNA"/>
</dbReference>
<feature type="domain" description="Acyltransferase 3" evidence="2">
    <location>
        <begin position="16"/>
        <end position="356"/>
    </location>
</feature>
<feature type="transmembrane region" description="Helical" evidence="1">
    <location>
        <begin position="155"/>
        <end position="173"/>
    </location>
</feature>
<keyword evidence="4" id="KW-1185">Reference proteome</keyword>
<evidence type="ECO:0000313" key="4">
    <source>
        <dbReference type="Proteomes" id="UP000199514"/>
    </source>
</evidence>
<dbReference type="RefSeq" id="WP_091509836.1">
    <property type="nucleotide sequence ID" value="NZ_FOLE01000003.1"/>
</dbReference>
<organism evidence="3 4">
    <name type="scientific">Flexibacter flexilis DSM 6793</name>
    <dbReference type="NCBI Taxonomy" id="927664"/>
    <lineage>
        <taxon>Bacteria</taxon>
        <taxon>Pseudomonadati</taxon>
        <taxon>Bacteroidota</taxon>
        <taxon>Cytophagia</taxon>
        <taxon>Cytophagales</taxon>
        <taxon>Flexibacteraceae</taxon>
        <taxon>Flexibacter</taxon>
    </lineage>
</organism>
<sequence>MNSSNIFSDSKNHYEILDGLRGIAAITVVIFHIFEIFSGGNHALQIINHGYLAVDFFFLLSGFVIGHAYDDRWQKMTLREFFKRRLIRLHPMIVVGMIIGAIGFYFSASPVLFPLISSVPVWKLLLIMLIGFTLIPVPLSLDIRGWTEMHPLNGPAWSLFYEYVANILYAFVLRKTATKWLIVLTFLAACALVHLTVTSPNGDVIGGWALDPTQIHVGLTRLLFPFFAGLLLSRYFKPHQIRNAFVWSGVLLLLVLALPRIGQVENVWQNGLYEAFVIIFIFPLIIYIGANGTIESGWQRSISQFLGDISYPIYITHYPLIYIFSAWVVDNKLSIQDAWPVGILVLLASITIAYACLKLYDIPVRKWLASKSKAQ</sequence>
<accession>A0A1I1GUK7</accession>
<dbReference type="GO" id="GO:0016747">
    <property type="term" value="F:acyltransferase activity, transferring groups other than amino-acyl groups"/>
    <property type="evidence" value="ECO:0007669"/>
    <property type="project" value="InterPro"/>
</dbReference>
<dbReference type="GO" id="GO:0016787">
    <property type="term" value="F:hydrolase activity"/>
    <property type="evidence" value="ECO:0007669"/>
    <property type="project" value="UniProtKB-KW"/>
</dbReference>
<evidence type="ECO:0000259" key="2">
    <source>
        <dbReference type="Pfam" id="PF01757"/>
    </source>
</evidence>
<proteinExistence type="predicted"/>
<dbReference type="PANTHER" id="PTHR23028">
    <property type="entry name" value="ACETYLTRANSFERASE"/>
    <property type="match status" value="1"/>
</dbReference>
<evidence type="ECO:0000313" key="3">
    <source>
        <dbReference type="EMBL" id="SFC15519.1"/>
    </source>
</evidence>
<keyword evidence="3" id="KW-0012">Acyltransferase</keyword>
<feature type="transmembrane region" description="Helical" evidence="1">
    <location>
        <begin position="20"/>
        <end position="38"/>
    </location>
</feature>
<feature type="transmembrane region" description="Helical" evidence="1">
    <location>
        <begin position="244"/>
        <end position="261"/>
    </location>
</feature>